<dbReference type="GO" id="GO:0004521">
    <property type="term" value="F:RNA endonuclease activity"/>
    <property type="evidence" value="ECO:0007669"/>
    <property type="project" value="InterPro"/>
</dbReference>
<dbReference type="InterPro" id="IPR039018">
    <property type="entry name" value="VapC20-like"/>
</dbReference>
<dbReference type="EMBL" id="BARU01025533">
    <property type="protein sequence ID" value="GAH67559.1"/>
    <property type="molecule type" value="Genomic_DNA"/>
</dbReference>
<dbReference type="Gene3D" id="3.40.50.1010">
    <property type="entry name" value="5'-nuclease"/>
    <property type="match status" value="1"/>
</dbReference>
<dbReference type="AlphaFoldDB" id="X1IN75"/>
<gene>
    <name evidence="2" type="ORF">S03H2_41125</name>
</gene>
<dbReference type="SUPFAM" id="SSF88723">
    <property type="entry name" value="PIN domain-like"/>
    <property type="match status" value="1"/>
</dbReference>
<dbReference type="Pfam" id="PF01850">
    <property type="entry name" value="PIN"/>
    <property type="match status" value="1"/>
</dbReference>
<dbReference type="PANTHER" id="PTHR42188:SF1">
    <property type="entry name" value="23S RRNA-SPECIFIC ENDONUCLEASE VAPC20"/>
    <property type="match status" value="1"/>
</dbReference>
<comment type="caution">
    <text evidence="2">The sequence shown here is derived from an EMBL/GenBank/DDBJ whole genome shotgun (WGS) entry which is preliminary data.</text>
</comment>
<evidence type="ECO:0000313" key="2">
    <source>
        <dbReference type="EMBL" id="GAH67559.1"/>
    </source>
</evidence>
<proteinExistence type="predicted"/>
<dbReference type="PANTHER" id="PTHR42188">
    <property type="entry name" value="23S RRNA-SPECIFIC ENDONUCLEASE VAPC20"/>
    <property type="match status" value="1"/>
</dbReference>
<accession>X1IN75</accession>
<dbReference type="InterPro" id="IPR002716">
    <property type="entry name" value="PIN_dom"/>
</dbReference>
<organism evidence="2">
    <name type="scientific">marine sediment metagenome</name>
    <dbReference type="NCBI Taxonomy" id="412755"/>
    <lineage>
        <taxon>unclassified sequences</taxon>
        <taxon>metagenomes</taxon>
        <taxon>ecological metagenomes</taxon>
    </lineage>
</organism>
<feature type="domain" description="PIN" evidence="1">
    <location>
        <begin position="3"/>
        <end position="127"/>
    </location>
</feature>
<dbReference type="InterPro" id="IPR029060">
    <property type="entry name" value="PIN-like_dom_sf"/>
</dbReference>
<sequence>MRVFIDTTAFFAILDADDENYQKAKQIWVDLLRREIVLVCSNYVLVEAFALMQHRLGVQAIRTFQEDIVPMLTIGWVDESCHRAGTSNVLTAGTRNLSLVDYVSFELMRRLGITTAFTFDHHFKEQGFECIP</sequence>
<name>X1IN75_9ZZZZ</name>
<reference evidence="2" key="1">
    <citation type="journal article" date="2014" name="Front. Microbiol.">
        <title>High frequency of phylogenetically diverse reductive dehalogenase-homologous genes in deep subseafloor sedimentary metagenomes.</title>
        <authorList>
            <person name="Kawai M."/>
            <person name="Futagami T."/>
            <person name="Toyoda A."/>
            <person name="Takaki Y."/>
            <person name="Nishi S."/>
            <person name="Hori S."/>
            <person name="Arai W."/>
            <person name="Tsubouchi T."/>
            <person name="Morono Y."/>
            <person name="Uchiyama I."/>
            <person name="Ito T."/>
            <person name="Fujiyama A."/>
            <person name="Inagaki F."/>
            <person name="Takami H."/>
        </authorList>
    </citation>
    <scope>NUCLEOTIDE SEQUENCE</scope>
    <source>
        <strain evidence="2">Expedition CK06-06</strain>
    </source>
</reference>
<dbReference type="GO" id="GO:0016075">
    <property type="term" value="P:rRNA catabolic process"/>
    <property type="evidence" value="ECO:0007669"/>
    <property type="project" value="TreeGrafter"/>
</dbReference>
<protein>
    <recommendedName>
        <fullName evidence="1">PIN domain-containing protein</fullName>
    </recommendedName>
</protein>
<evidence type="ECO:0000259" key="1">
    <source>
        <dbReference type="Pfam" id="PF01850"/>
    </source>
</evidence>